<dbReference type="GO" id="GO:0009254">
    <property type="term" value="P:peptidoglycan turnover"/>
    <property type="evidence" value="ECO:0007669"/>
    <property type="project" value="InterPro"/>
</dbReference>
<feature type="chain" id="PRO_5016909455" evidence="2">
    <location>
        <begin position="25"/>
        <end position="169"/>
    </location>
</feature>
<dbReference type="InterPro" id="IPR059180">
    <property type="entry name" value="3D_YorM"/>
</dbReference>
<reference evidence="4 5" key="1">
    <citation type="submission" date="2018-06" db="EMBL/GenBank/DDBJ databases">
        <title>Genomic Encyclopedia of Type Strains, Phase IV (KMG-IV): sequencing the most valuable type-strain genomes for metagenomic binning, comparative biology and taxonomic classification.</title>
        <authorList>
            <person name="Goeker M."/>
        </authorList>
    </citation>
    <scope>NUCLEOTIDE SEQUENCE [LARGE SCALE GENOMIC DNA]</scope>
    <source>
        <strain evidence="4 5">DSM 25532</strain>
    </source>
</reference>
<dbReference type="CDD" id="cd14667">
    <property type="entry name" value="3D_containing_proteins"/>
    <property type="match status" value="1"/>
</dbReference>
<dbReference type="OrthoDB" id="192457at2"/>
<name>A0A366HS75_9BACT</name>
<accession>A0A366HS75</accession>
<organism evidence="4 5">
    <name type="scientific">Roseimicrobium gellanilyticum</name>
    <dbReference type="NCBI Taxonomy" id="748857"/>
    <lineage>
        <taxon>Bacteria</taxon>
        <taxon>Pseudomonadati</taxon>
        <taxon>Verrucomicrobiota</taxon>
        <taxon>Verrucomicrobiia</taxon>
        <taxon>Verrucomicrobiales</taxon>
        <taxon>Verrucomicrobiaceae</taxon>
        <taxon>Roseimicrobium</taxon>
    </lineage>
</organism>
<dbReference type="PANTHER" id="PTHR39160">
    <property type="entry name" value="CELL WALL-BINDING PROTEIN YOCH"/>
    <property type="match status" value="1"/>
</dbReference>
<dbReference type="GO" id="GO:0004553">
    <property type="term" value="F:hydrolase activity, hydrolyzing O-glycosyl compounds"/>
    <property type="evidence" value="ECO:0007669"/>
    <property type="project" value="InterPro"/>
</dbReference>
<protein>
    <submittedName>
        <fullName evidence="4">3D (Asp-Asp-Asp) domain-containing protein</fullName>
    </submittedName>
</protein>
<evidence type="ECO:0000313" key="5">
    <source>
        <dbReference type="Proteomes" id="UP000253426"/>
    </source>
</evidence>
<evidence type="ECO:0000313" key="4">
    <source>
        <dbReference type="EMBL" id="RBP45743.1"/>
    </source>
</evidence>
<dbReference type="InterPro" id="IPR051933">
    <property type="entry name" value="Resuscitation_pf_RpfB"/>
</dbReference>
<keyword evidence="5" id="KW-1185">Reference proteome</keyword>
<dbReference type="EMBL" id="QNRR01000002">
    <property type="protein sequence ID" value="RBP45743.1"/>
    <property type="molecule type" value="Genomic_DNA"/>
</dbReference>
<proteinExistence type="predicted"/>
<feature type="domain" description="3D" evidence="3">
    <location>
        <begin position="69"/>
        <end position="130"/>
    </location>
</feature>
<evidence type="ECO:0000256" key="1">
    <source>
        <dbReference type="ARBA" id="ARBA00022729"/>
    </source>
</evidence>
<dbReference type="InterPro" id="IPR010611">
    <property type="entry name" value="3D_dom"/>
</dbReference>
<dbReference type="PANTHER" id="PTHR39160:SF4">
    <property type="entry name" value="RESUSCITATION-PROMOTING FACTOR RPFB"/>
    <property type="match status" value="1"/>
</dbReference>
<evidence type="ECO:0000256" key="2">
    <source>
        <dbReference type="SAM" id="SignalP"/>
    </source>
</evidence>
<dbReference type="Proteomes" id="UP000253426">
    <property type="component" value="Unassembled WGS sequence"/>
</dbReference>
<gene>
    <name evidence="4" type="ORF">DES53_102125</name>
</gene>
<comment type="caution">
    <text evidence="4">The sequence shown here is derived from an EMBL/GenBank/DDBJ whole genome shotgun (WGS) entry which is preliminary data.</text>
</comment>
<evidence type="ECO:0000259" key="3">
    <source>
        <dbReference type="Pfam" id="PF06725"/>
    </source>
</evidence>
<keyword evidence="1 2" id="KW-0732">Signal</keyword>
<dbReference type="AlphaFoldDB" id="A0A366HS75"/>
<dbReference type="RefSeq" id="WP_113957318.1">
    <property type="nucleotide sequence ID" value="NZ_QNRR01000002.1"/>
</dbReference>
<dbReference type="Pfam" id="PF06725">
    <property type="entry name" value="3D"/>
    <property type="match status" value="1"/>
</dbReference>
<sequence>MLIRRLSALIVISACTASCSSPVAGNPSAPRPQRLQDVKTTAYTHTESDHLVHGVKTAAGSKLKFGSVRSAAADWSVYPVGTVFQIEGEPYTYEVDDYGSALVGTQTIDLYKPNKATMNKWGVRRVNINVIKWGSFAKSLAIMKPRGKRNSHVREMVEKIERGTTPANS</sequence>
<dbReference type="GO" id="GO:0019867">
    <property type="term" value="C:outer membrane"/>
    <property type="evidence" value="ECO:0007669"/>
    <property type="project" value="InterPro"/>
</dbReference>
<feature type="signal peptide" evidence="2">
    <location>
        <begin position="1"/>
        <end position="24"/>
    </location>
</feature>